<evidence type="ECO:0000313" key="2">
    <source>
        <dbReference type="EMBL" id="MBW6389863.1"/>
    </source>
</evidence>
<evidence type="ECO:0000256" key="1">
    <source>
        <dbReference type="SAM" id="Phobius"/>
    </source>
</evidence>
<name>A0ABS6ZIH1_9GAMM</name>
<keyword evidence="1" id="KW-0472">Membrane</keyword>
<dbReference type="RefSeq" id="WP_219790417.1">
    <property type="nucleotide sequence ID" value="NZ_JAHYCA010000001.1"/>
</dbReference>
<proteinExistence type="predicted"/>
<dbReference type="Proteomes" id="UP000769617">
    <property type="component" value="Unassembled WGS sequence"/>
</dbReference>
<dbReference type="EMBL" id="JAHYCA010000001">
    <property type="protein sequence ID" value="MBW6389863.1"/>
    <property type="molecule type" value="Genomic_DNA"/>
</dbReference>
<feature type="transmembrane region" description="Helical" evidence="1">
    <location>
        <begin position="66"/>
        <end position="85"/>
    </location>
</feature>
<keyword evidence="3" id="KW-1185">Reference proteome</keyword>
<keyword evidence="1" id="KW-1133">Transmembrane helix</keyword>
<keyword evidence="1" id="KW-0812">Transmembrane</keyword>
<comment type="caution">
    <text evidence="2">The sequence shown here is derived from an EMBL/GenBank/DDBJ whole genome shotgun (WGS) entry which is preliminary data.</text>
</comment>
<protein>
    <submittedName>
        <fullName evidence="2">Uncharacterized protein</fullName>
    </submittedName>
</protein>
<gene>
    <name evidence="2" type="ORF">KPL81_01630</name>
</gene>
<feature type="transmembrane region" description="Helical" evidence="1">
    <location>
        <begin position="6"/>
        <end position="26"/>
    </location>
</feature>
<evidence type="ECO:0000313" key="3">
    <source>
        <dbReference type="Proteomes" id="UP000769617"/>
    </source>
</evidence>
<organism evidence="2 3">
    <name type="scientific">Billgrantia antri</name>
    <dbReference type="NCBI Taxonomy" id="2846777"/>
    <lineage>
        <taxon>Bacteria</taxon>
        <taxon>Pseudomonadati</taxon>
        <taxon>Pseudomonadota</taxon>
        <taxon>Gammaproteobacteria</taxon>
        <taxon>Oceanospirillales</taxon>
        <taxon>Halomonadaceae</taxon>
        <taxon>Billgrantia</taxon>
    </lineage>
</organism>
<reference evidence="2 3" key="1">
    <citation type="submission" date="2021-07" db="EMBL/GenBank/DDBJ databases">
        <authorList>
            <person name="So Y."/>
        </authorList>
    </citation>
    <scope>NUCLEOTIDE SEQUENCE [LARGE SCALE GENOMIC DNA]</scope>
    <source>
        <strain evidence="2 3">Y3S6</strain>
    </source>
</reference>
<sequence>MFAFLRLVLTFVVILALLYAALSLHMRLRYRARLRRHLDAQHADGDRALLFREGMQRYDRSFQRKLTHLAYVLPPSAILLIIYVINFL</sequence>
<accession>A0ABS6ZIH1</accession>